<dbReference type="SUPFAM" id="SSF55785">
    <property type="entry name" value="PYP-like sensor domain (PAS domain)"/>
    <property type="match status" value="1"/>
</dbReference>
<dbReference type="FunFam" id="3.30.450.20:FF:000081">
    <property type="entry name" value="Dysfusion, isoform B"/>
    <property type="match status" value="1"/>
</dbReference>
<dbReference type="OrthoDB" id="9978016at2759"/>
<protein>
    <submittedName>
        <fullName evidence="7">Neuronal PAS domain-containing protein 4</fullName>
    </submittedName>
</protein>
<evidence type="ECO:0000313" key="8">
    <source>
        <dbReference type="Proteomes" id="UP000198287"/>
    </source>
</evidence>
<dbReference type="GO" id="GO:0000977">
    <property type="term" value="F:RNA polymerase II transcription regulatory region sequence-specific DNA binding"/>
    <property type="evidence" value="ECO:0007669"/>
    <property type="project" value="TreeGrafter"/>
</dbReference>
<dbReference type="PANTHER" id="PTHR23043:SF39">
    <property type="entry name" value="DYSFUSION, ISOFORM D"/>
    <property type="match status" value="1"/>
</dbReference>
<feature type="region of interest" description="Disordered" evidence="5">
    <location>
        <begin position="408"/>
        <end position="433"/>
    </location>
</feature>
<dbReference type="InterPro" id="IPR035965">
    <property type="entry name" value="PAS-like_dom_sf"/>
</dbReference>
<keyword evidence="8" id="KW-1185">Reference proteome</keyword>
<feature type="compositionally biased region" description="Low complexity" evidence="5">
    <location>
        <begin position="546"/>
        <end position="559"/>
    </location>
</feature>
<feature type="compositionally biased region" description="Polar residues" evidence="5">
    <location>
        <begin position="707"/>
        <end position="717"/>
    </location>
</feature>
<feature type="compositionally biased region" description="Low complexity" evidence="5">
    <location>
        <begin position="511"/>
        <end position="526"/>
    </location>
</feature>
<name>A0A226EVC9_FOLCA</name>
<sequence length="717" mass="78737">MDYDHLQRLGVRRIQLTIVSLLMFMLNKNMIHEDLLIHGDSVYDIIDKADHGTVQTELLRNSPGSGGNASSLPGEESRLFLCRMNVSRNARRQMRFGDQKVVLLQGRYLSYLPLCSRNEPVFIGSCTPVAMPETRESVVQGATNVFTTIHAMDMKYMNCDKNGEHYLGYSRQELGGVSWYHLVHWNYMREAQGKHRLISQSDQEKSCILLLRMETRGGEWLWVHCVLQVKDGTDSNSSSQPHPTQSVIVATNQVLSEREAGVMRANSWLYHYYTVQTKLQYGLAYPDAATAAAAAAGATASQLQQLQPSAAARLAAAAAYFPTTYDPTHYHHHQMVQQGLASPHLHHGHPHPNGNGYPYGAHPIPHYAPPHPHHHQYEQGVKDKESPLDFSLSSSAFDPYTSAASAYWSHHHSQGQSQQYHHHHHNHSSSTHAAQYYSNTIKTESVLSPSSVTSPSQNHHQQQQQQAPQQSWSLSISSSKSQVHISTTNISPVSNSSSSTSLPGRKRFKKGGSMVSSSGSESSTSASPPPSVAQRGTFSDSHHGHSSSSASVATASISSGHTARTRNIYKGLDGENSSTMVGMTTCPLTPSPVWEGQTQRVPDLATITHHSHNGHSGHGHPQGERDLTCYNNINSSELIHCVPTYLPYSSGVTPSSIPSTPNFPAVAAYHHPYSYGFPLPPYHHLPQGDGNSGGSPNKENRLPPTPESDTNGEILNQ</sequence>
<accession>A0A226EVC9</accession>
<dbReference type="STRING" id="158441.A0A226EVC9"/>
<dbReference type="SMART" id="SM00091">
    <property type="entry name" value="PAS"/>
    <property type="match status" value="1"/>
</dbReference>
<feature type="region of interest" description="Disordered" evidence="5">
    <location>
        <begin position="680"/>
        <end position="717"/>
    </location>
</feature>
<evidence type="ECO:0000313" key="7">
    <source>
        <dbReference type="EMBL" id="OXA61170.1"/>
    </source>
</evidence>
<dbReference type="Pfam" id="PF14598">
    <property type="entry name" value="PAS_11"/>
    <property type="match status" value="1"/>
</dbReference>
<dbReference type="Gene3D" id="3.30.450.20">
    <property type="entry name" value="PAS domain"/>
    <property type="match status" value="1"/>
</dbReference>
<feature type="compositionally biased region" description="Low complexity" evidence="5">
    <location>
        <begin position="445"/>
        <end position="501"/>
    </location>
</feature>
<dbReference type="CDD" id="cd00130">
    <property type="entry name" value="PAS"/>
    <property type="match status" value="1"/>
</dbReference>
<feature type="compositionally biased region" description="Basic and acidic residues" evidence="5">
    <location>
        <begin position="375"/>
        <end position="387"/>
    </location>
</feature>
<evidence type="ECO:0000256" key="1">
    <source>
        <dbReference type="ARBA" id="ARBA00004123"/>
    </source>
</evidence>
<keyword evidence="2" id="KW-0805">Transcription regulation</keyword>
<reference evidence="7 8" key="1">
    <citation type="submission" date="2015-12" db="EMBL/GenBank/DDBJ databases">
        <title>The genome of Folsomia candida.</title>
        <authorList>
            <person name="Faddeeva A."/>
            <person name="Derks M.F."/>
            <person name="Anvar Y."/>
            <person name="Smit S."/>
            <person name="Van Straalen N."/>
            <person name="Roelofs D."/>
        </authorList>
    </citation>
    <scope>NUCLEOTIDE SEQUENCE [LARGE SCALE GENOMIC DNA]</scope>
    <source>
        <strain evidence="7 8">VU population</strain>
        <tissue evidence="7">Whole body</tissue>
    </source>
</reference>
<evidence type="ECO:0000259" key="6">
    <source>
        <dbReference type="SMART" id="SM00091"/>
    </source>
</evidence>
<dbReference type="AlphaFoldDB" id="A0A226EVC9"/>
<comment type="caution">
    <text evidence="7">The sequence shown here is derived from an EMBL/GenBank/DDBJ whole genome shotgun (WGS) entry which is preliminary data.</text>
</comment>
<dbReference type="PANTHER" id="PTHR23043">
    <property type="entry name" value="HYPOXIA-INDUCIBLE FACTOR 1 ALPHA"/>
    <property type="match status" value="1"/>
</dbReference>
<dbReference type="GO" id="GO:0005634">
    <property type="term" value="C:nucleus"/>
    <property type="evidence" value="ECO:0007669"/>
    <property type="project" value="UniProtKB-SubCell"/>
</dbReference>
<dbReference type="GO" id="GO:0000981">
    <property type="term" value="F:DNA-binding transcription factor activity, RNA polymerase II-specific"/>
    <property type="evidence" value="ECO:0007669"/>
    <property type="project" value="TreeGrafter"/>
</dbReference>
<dbReference type="Proteomes" id="UP000198287">
    <property type="component" value="Unassembled WGS sequence"/>
</dbReference>
<keyword evidence="3" id="KW-0804">Transcription</keyword>
<feature type="compositionally biased region" description="Low complexity" evidence="5">
    <location>
        <begin position="351"/>
        <end position="365"/>
    </location>
</feature>
<organism evidence="7 8">
    <name type="scientific">Folsomia candida</name>
    <name type="common">Springtail</name>
    <dbReference type="NCBI Taxonomy" id="158441"/>
    <lineage>
        <taxon>Eukaryota</taxon>
        <taxon>Metazoa</taxon>
        <taxon>Ecdysozoa</taxon>
        <taxon>Arthropoda</taxon>
        <taxon>Hexapoda</taxon>
        <taxon>Collembola</taxon>
        <taxon>Entomobryomorpha</taxon>
        <taxon>Isotomoidea</taxon>
        <taxon>Isotomidae</taxon>
        <taxon>Proisotominae</taxon>
        <taxon>Folsomia</taxon>
    </lineage>
</organism>
<proteinExistence type="predicted"/>
<evidence type="ECO:0000256" key="4">
    <source>
        <dbReference type="ARBA" id="ARBA00023242"/>
    </source>
</evidence>
<feature type="region of interest" description="Disordered" evidence="5">
    <location>
        <begin position="341"/>
        <end position="389"/>
    </location>
</feature>
<evidence type="ECO:0000256" key="2">
    <source>
        <dbReference type="ARBA" id="ARBA00023015"/>
    </source>
</evidence>
<dbReference type="OMA" id="AYWSHHH"/>
<evidence type="ECO:0000256" key="3">
    <source>
        <dbReference type="ARBA" id="ARBA00023163"/>
    </source>
</evidence>
<dbReference type="EMBL" id="LNIX01000002">
    <property type="protein sequence ID" value="OXA61170.1"/>
    <property type="molecule type" value="Genomic_DNA"/>
</dbReference>
<feature type="domain" description="PAS" evidence="6">
    <location>
        <begin position="134"/>
        <end position="200"/>
    </location>
</feature>
<keyword evidence="4" id="KW-0539">Nucleus</keyword>
<dbReference type="GO" id="GO:0010557">
    <property type="term" value="P:positive regulation of macromolecule biosynthetic process"/>
    <property type="evidence" value="ECO:0007669"/>
    <property type="project" value="UniProtKB-ARBA"/>
</dbReference>
<evidence type="ECO:0000256" key="5">
    <source>
        <dbReference type="SAM" id="MobiDB-lite"/>
    </source>
</evidence>
<dbReference type="InterPro" id="IPR000014">
    <property type="entry name" value="PAS"/>
</dbReference>
<feature type="region of interest" description="Disordered" evidence="5">
    <location>
        <begin position="445"/>
        <end position="560"/>
    </location>
</feature>
<gene>
    <name evidence="7" type="ORF">Fcan01_05032</name>
</gene>
<comment type="subcellular location">
    <subcellularLocation>
        <location evidence="1">Nucleus</location>
    </subcellularLocation>
</comment>
<feature type="compositionally biased region" description="Low complexity" evidence="5">
    <location>
        <begin position="408"/>
        <end position="419"/>
    </location>
</feature>